<dbReference type="SUPFAM" id="SSF102462">
    <property type="entry name" value="Peptidyl-tRNA hydrolase II"/>
    <property type="match status" value="1"/>
</dbReference>
<dbReference type="Gene3D" id="3.40.1490.10">
    <property type="entry name" value="Bit1"/>
    <property type="match status" value="1"/>
</dbReference>
<evidence type="ECO:0000313" key="1">
    <source>
        <dbReference type="EMBL" id="MFD2206155.1"/>
    </source>
</evidence>
<keyword evidence="2" id="KW-1185">Reference proteome</keyword>
<dbReference type="Pfam" id="PF09391">
    <property type="entry name" value="DUF2000"/>
    <property type="match status" value="1"/>
</dbReference>
<dbReference type="RefSeq" id="WP_380251456.1">
    <property type="nucleotide sequence ID" value="NZ_JBHUII010000004.1"/>
</dbReference>
<gene>
    <name evidence="1" type="ORF">ACFSKO_11045</name>
</gene>
<dbReference type="InterPro" id="IPR017021">
    <property type="entry name" value="UCP033763"/>
</dbReference>
<dbReference type="InterPro" id="IPR018988">
    <property type="entry name" value="DUF2000"/>
</dbReference>
<protein>
    <submittedName>
        <fullName evidence="1">DUF2000 domain-containing protein</fullName>
    </submittedName>
</protein>
<dbReference type="InterPro" id="IPR023476">
    <property type="entry name" value="Pep_tRNA_hydro_II_dom_sf"/>
</dbReference>
<evidence type="ECO:0000313" key="2">
    <source>
        <dbReference type="Proteomes" id="UP001597294"/>
    </source>
</evidence>
<accession>A0ABW5BMK7</accession>
<sequence length="160" mass="17154">MDTLSDTQAKTTDFSPQASTSKITTTHKCVIVIDQDLPLGIIANTAAVLSLSIGHHHPEMIGIDISDNAGDLHHGITILPVPILKGTAASLLALRETLKAYEPSLTVIDLISATRTTQDYKEYSHVMASTSQDQLIYSGIALFGAKKLVNKFTGNLGLLR</sequence>
<organism evidence="1 2">
    <name type="scientific">Kiloniella antarctica</name>
    <dbReference type="NCBI Taxonomy" id="1550907"/>
    <lineage>
        <taxon>Bacteria</taxon>
        <taxon>Pseudomonadati</taxon>
        <taxon>Pseudomonadota</taxon>
        <taxon>Alphaproteobacteria</taxon>
        <taxon>Rhodospirillales</taxon>
        <taxon>Kiloniellaceae</taxon>
        <taxon>Kiloniella</taxon>
    </lineage>
</organism>
<dbReference type="EMBL" id="JBHUII010000004">
    <property type="protein sequence ID" value="MFD2206155.1"/>
    <property type="molecule type" value="Genomic_DNA"/>
</dbReference>
<dbReference type="Proteomes" id="UP001597294">
    <property type="component" value="Unassembled WGS sequence"/>
</dbReference>
<comment type="caution">
    <text evidence="1">The sequence shown here is derived from an EMBL/GenBank/DDBJ whole genome shotgun (WGS) entry which is preliminary data.</text>
</comment>
<name>A0ABW5BMK7_9PROT</name>
<dbReference type="PIRSF" id="PIRSF033736">
    <property type="entry name" value="UCP033763"/>
    <property type="match status" value="1"/>
</dbReference>
<proteinExistence type="predicted"/>
<reference evidence="2" key="1">
    <citation type="journal article" date="2019" name="Int. J. Syst. Evol. Microbiol.">
        <title>The Global Catalogue of Microorganisms (GCM) 10K type strain sequencing project: providing services to taxonomists for standard genome sequencing and annotation.</title>
        <authorList>
            <consortium name="The Broad Institute Genomics Platform"/>
            <consortium name="The Broad Institute Genome Sequencing Center for Infectious Disease"/>
            <person name="Wu L."/>
            <person name="Ma J."/>
        </authorList>
    </citation>
    <scope>NUCLEOTIDE SEQUENCE [LARGE SCALE GENOMIC DNA]</scope>
    <source>
        <strain evidence="2">CGMCC 4.7192</strain>
    </source>
</reference>